<feature type="chain" id="PRO_5015193255" evidence="2">
    <location>
        <begin position="34"/>
        <end position="331"/>
    </location>
</feature>
<feature type="signal peptide" evidence="2">
    <location>
        <begin position="1"/>
        <end position="33"/>
    </location>
</feature>
<evidence type="ECO:0000313" key="3">
    <source>
        <dbReference type="EMBL" id="GBF40423.1"/>
    </source>
</evidence>
<protein>
    <submittedName>
        <fullName evidence="3">Uncharacterized protein</fullName>
    </submittedName>
</protein>
<reference evidence="3 4" key="1">
    <citation type="submission" date="2018-02" db="EMBL/GenBank/DDBJ databases">
        <title>Novel Leptospira species isolated from soil and water in Japan.</title>
        <authorList>
            <person name="Nakao R."/>
            <person name="Masuzawa T."/>
        </authorList>
    </citation>
    <scope>NUCLEOTIDE SEQUENCE [LARGE SCALE GENOMIC DNA]</scope>
    <source>
        <strain evidence="3 4">E8</strain>
    </source>
</reference>
<evidence type="ECO:0000256" key="2">
    <source>
        <dbReference type="SAM" id="SignalP"/>
    </source>
</evidence>
<accession>A0A2P2D709</accession>
<dbReference type="EMBL" id="BFAY01000012">
    <property type="protein sequence ID" value="GBF40423.1"/>
    <property type="molecule type" value="Genomic_DNA"/>
</dbReference>
<keyword evidence="4" id="KW-1185">Reference proteome</keyword>
<dbReference type="Proteomes" id="UP000245076">
    <property type="component" value="Unassembled WGS sequence"/>
</dbReference>
<gene>
    <name evidence="3" type="ORF">LPTSP1_34410</name>
</gene>
<evidence type="ECO:0000313" key="4">
    <source>
        <dbReference type="Proteomes" id="UP000245076"/>
    </source>
</evidence>
<comment type="caution">
    <text evidence="3">The sequence shown here is derived from an EMBL/GenBank/DDBJ whole genome shotgun (WGS) entry which is preliminary data.</text>
</comment>
<evidence type="ECO:0000256" key="1">
    <source>
        <dbReference type="SAM" id="MobiDB-lite"/>
    </source>
</evidence>
<keyword evidence="2" id="KW-0732">Signal</keyword>
<sequence length="331" mass="36190">MGYTVMFFRMRHNFLAQFLLIASLALGSSSAFAKESSSSEFSSQMIVESEESISEELKSIYQEEVAQVLAEGISYSEEERLSDFPDLDSLLADEVVPTRVEKISKDQKVEKWKSSNSKLGIQNRNMASEILSESLILSQNCVLGLNVLLPDLKPGQVGLEFLPRSQAQGRTGGDETTSVEGDSYTNFLSGCPRVFSLYLSGKGPATESACFMENQGNLHLWSGVPTTEGRYFGKTGEKALGSGFGPEVHQIRGIARASEKSYKYWTFSGASEKPGLARSRHKTVVTEFSAEKVAALIPGQELQSSLKKVPSKVGQDSHKFSSGRPTPEILT</sequence>
<name>A0A2P2D709_9LEPT</name>
<dbReference type="AlphaFoldDB" id="A0A2P2D709"/>
<organism evidence="3 4">
    <name type="scientific">Leptospira johnsonii</name>
    <dbReference type="NCBI Taxonomy" id="1917820"/>
    <lineage>
        <taxon>Bacteria</taxon>
        <taxon>Pseudomonadati</taxon>
        <taxon>Spirochaetota</taxon>
        <taxon>Spirochaetia</taxon>
        <taxon>Leptospirales</taxon>
        <taxon>Leptospiraceae</taxon>
        <taxon>Leptospira</taxon>
    </lineage>
</organism>
<proteinExistence type="predicted"/>
<feature type="region of interest" description="Disordered" evidence="1">
    <location>
        <begin position="306"/>
        <end position="331"/>
    </location>
</feature>